<dbReference type="RefSeq" id="WP_160764296.1">
    <property type="nucleotide sequence ID" value="NZ_WUPT01000002.1"/>
</dbReference>
<protein>
    <submittedName>
        <fullName evidence="1">Uncharacterized protein</fullName>
    </submittedName>
</protein>
<name>A0A7C9IH06_9RHOB</name>
<dbReference type="EMBL" id="WUPT01000002">
    <property type="protein sequence ID" value="MXQ08367.1"/>
    <property type="molecule type" value="Genomic_DNA"/>
</dbReference>
<keyword evidence="2" id="KW-1185">Reference proteome</keyword>
<dbReference type="AlphaFoldDB" id="A0A7C9IH06"/>
<proteinExistence type="predicted"/>
<reference evidence="1 2" key="2">
    <citation type="submission" date="2020-03" db="EMBL/GenBank/DDBJ databases">
        <title>Kangsaoukella pontilimi gen. nov., sp. nov., a new member of the family Rhodobacteraceae isolated from a tidal mudflat.</title>
        <authorList>
            <person name="Kim I.S."/>
        </authorList>
    </citation>
    <scope>NUCLEOTIDE SEQUENCE [LARGE SCALE GENOMIC DNA]</scope>
    <source>
        <strain evidence="1 2">GH1-50</strain>
    </source>
</reference>
<gene>
    <name evidence="1" type="ORF">GQ651_10970</name>
</gene>
<evidence type="ECO:0000313" key="2">
    <source>
        <dbReference type="Proteomes" id="UP000480350"/>
    </source>
</evidence>
<accession>A0A7C9IH06</accession>
<organism evidence="1 2">
    <name type="scientific">Kangsaoukella pontilimi</name>
    <dbReference type="NCBI Taxonomy" id="2691042"/>
    <lineage>
        <taxon>Bacteria</taxon>
        <taxon>Pseudomonadati</taxon>
        <taxon>Pseudomonadota</taxon>
        <taxon>Alphaproteobacteria</taxon>
        <taxon>Rhodobacterales</taxon>
        <taxon>Paracoccaceae</taxon>
        <taxon>Kangsaoukella</taxon>
    </lineage>
</organism>
<reference evidence="1 2" key="1">
    <citation type="submission" date="2019-12" db="EMBL/GenBank/DDBJ databases">
        <authorList>
            <person name="Lee S.D."/>
        </authorList>
    </citation>
    <scope>NUCLEOTIDE SEQUENCE [LARGE SCALE GENOMIC DNA]</scope>
    <source>
        <strain evidence="1 2">GH1-50</strain>
    </source>
</reference>
<comment type="caution">
    <text evidence="1">The sequence shown here is derived from an EMBL/GenBank/DDBJ whole genome shotgun (WGS) entry which is preliminary data.</text>
</comment>
<sequence length="62" mass="7129">MKHILDHPKTRDDATKLARFADLDRKTGDRPTAETETLVRAPRRRDASEKLKRFVGIARQGD</sequence>
<evidence type="ECO:0000313" key="1">
    <source>
        <dbReference type="EMBL" id="MXQ08367.1"/>
    </source>
</evidence>
<dbReference type="Proteomes" id="UP000480350">
    <property type="component" value="Unassembled WGS sequence"/>
</dbReference>